<organism evidence="2 3">
    <name type="scientific">Mycoplasmoides pneumoniae (strain ATCC 15531 / DSM 23978 / CIP 103766 / NBRC 14401 / NCTC 10119 / FH)</name>
    <name type="common">Mycoplasma pneumoniae</name>
    <dbReference type="NCBI Taxonomy" id="722438"/>
    <lineage>
        <taxon>Bacteria</taxon>
        <taxon>Bacillati</taxon>
        <taxon>Mycoplasmatota</taxon>
        <taxon>Mycoplasmoidales</taxon>
        <taxon>Mycoplasmoidaceae</taxon>
        <taxon>Mycoplasmoides</taxon>
    </lineage>
</organism>
<dbReference type="AlphaFoldDB" id="A0A0H3DMM1"/>
<protein>
    <submittedName>
        <fullName evidence="2">Uncharacterized protein</fullName>
    </submittedName>
</protein>
<accession>A0A0H3DMM1</accession>
<evidence type="ECO:0000313" key="3">
    <source>
        <dbReference type="Proteomes" id="UP000007756"/>
    </source>
</evidence>
<feature type="transmembrane region" description="Helical" evidence="1">
    <location>
        <begin position="66"/>
        <end position="87"/>
    </location>
</feature>
<dbReference type="STRING" id="722438.F539_00335"/>
<sequence>MFNQKFPIKAPKAPFFKKKTPPVPPKNPVVTSTTPELKKTKIKKVKEAGDTNLWDKIKAKVKKHPYLFAVLVSFILLIALLGWLFAIPISQIP</sequence>
<reference evidence="2 3" key="1">
    <citation type="journal article" date="2010" name="Appl. Environ. Microbiol.">
        <title>Targeted chromosomal knockouts in Mycoplasma pneumoniae.</title>
        <authorList>
            <person name="Krishnakumar R."/>
            <person name="Assad-Garcia N."/>
            <person name="Benders G.A."/>
            <person name="Phan Q."/>
            <person name="Montague M.G."/>
            <person name="Glass J.I."/>
        </authorList>
    </citation>
    <scope>NUCLEOTIDE SEQUENCE [LARGE SCALE GENOMIC DNA]</scope>
    <source>
        <strain evidence="3">ATCC 15531 / DSM 22911 / NBRC 14401 / NCTC 10119 / FH</strain>
    </source>
</reference>
<dbReference type="PaxDb" id="722438-MPNE_0070"/>
<dbReference type="Proteomes" id="UP000007756">
    <property type="component" value="Chromosome"/>
</dbReference>
<dbReference type="GeneID" id="66609298"/>
<dbReference type="PATRIC" id="fig|722438.3.peg.66"/>
<dbReference type="EMBL" id="CP002077">
    <property type="protein sequence ID" value="ADK87006.1"/>
    <property type="molecule type" value="Genomic_DNA"/>
</dbReference>
<dbReference type="HOGENOM" id="CLU_2396522_0_0_14"/>
<keyword evidence="1" id="KW-1133">Transmembrane helix</keyword>
<name>A0A0H3DMM1_MYCPB</name>
<evidence type="ECO:0000256" key="1">
    <source>
        <dbReference type="SAM" id="Phobius"/>
    </source>
</evidence>
<proteinExistence type="predicted"/>
<gene>
    <name evidence="2" type="ordered locus">MPNE_0070</name>
</gene>
<keyword evidence="1" id="KW-0812">Transmembrane</keyword>
<dbReference type="RefSeq" id="WP_014574859.1">
    <property type="nucleotide sequence ID" value="NZ_CP010546.1"/>
</dbReference>
<keyword evidence="1" id="KW-0472">Membrane</keyword>
<evidence type="ECO:0000313" key="2">
    <source>
        <dbReference type="EMBL" id="ADK87006.1"/>
    </source>
</evidence>
<dbReference type="KEGG" id="mpj:MPNE_0070"/>